<dbReference type="HOGENOM" id="CLU_703661_0_0_0"/>
<dbReference type="InterPro" id="IPR023494">
    <property type="entry name" value="Cyt_c_bgen_Ccs1/CcsB/ResB"/>
</dbReference>
<dbReference type="KEGG" id="ote:Oter_4405"/>
<accession>B1ZRM8</accession>
<evidence type="ECO:0000256" key="6">
    <source>
        <dbReference type="SAM" id="Phobius"/>
    </source>
</evidence>
<evidence type="ECO:0000313" key="9">
    <source>
        <dbReference type="Proteomes" id="UP000007013"/>
    </source>
</evidence>
<evidence type="ECO:0000256" key="2">
    <source>
        <dbReference type="ARBA" id="ARBA00022692"/>
    </source>
</evidence>
<dbReference type="GO" id="GO:0016020">
    <property type="term" value="C:membrane"/>
    <property type="evidence" value="ECO:0007669"/>
    <property type="project" value="UniProtKB-SubCell"/>
</dbReference>
<feature type="transmembrane region" description="Helical" evidence="6">
    <location>
        <begin position="100"/>
        <end position="119"/>
    </location>
</feature>
<keyword evidence="4 6" id="KW-1133">Transmembrane helix</keyword>
<organism evidence="8 9">
    <name type="scientific">Opitutus terrae (strain DSM 11246 / JCM 15787 / PB90-1)</name>
    <dbReference type="NCBI Taxonomy" id="452637"/>
    <lineage>
        <taxon>Bacteria</taxon>
        <taxon>Pseudomonadati</taxon>
        <taxon>Verrucomicrobiota</taxon>
        <taxon>Opitutia</taxon>
        <taxon>Opitutales</taxon>
        <taxon>Opitutaceae</taxon>
        <taxon>Opitutus</taxon>
    </lineage>
</organism>
<gene>
    <name evidence="8" type="ordered locus">Oter_4405</name>
</gene>
<dbReference type="Proteomes" id="UP000007013">
    <property type="component" value="Chromosome"/>
</dbReference>
<evidence type="ECO:0000256" key="3">
    <source>
        <dbReference type="ARBA" id="ARBA00022748"/>
    </source>
</evidence>
<dbReference type="eggNOG" id="COG1333">
    <property type="taxonomic scope" value="Bacteria"/>
</dbReference>
<keyword evidence="3" id="KW-0201">Cytochrome c-type biogenesis</keyword>
<evidence type="ECO:0000256" key="5">
    <source>
        <dbReference type="ARBA" id="ARBA00023136"/>
    </source>
</evidence>
<keyword evidence="2 6" id="KW-0812">Transmembrane</keyword>
<keyword evidence="5 6" id="KW-0472">Membrane</keyword>
<reference evidence="8 9" key="1">
    <citation type="journal article" date="2011" name="J. Bacteriol.">
        <title>Genome sequence of the verrucomicrobium Opitutus terrae PB90-1, an abundant inhabitant of rice paddy soil ecosystems.</title>
        <authorList>
            <person name="van Passel M.W."/>
            <person name="Kant R."/>
            <person name="Palva A."/>
            <person name="Copeland A."/>
            <person name="Lucas S."/>
            <person name="Lapidus A."/>
            <person name="Glavina del Rio T."/>
            <person name="Pitluck S."/>
            <person name="Goltsman E."/>
            <person name="Clum A."/>
            <person name="Sun H."/>
            <person name="Schmutz J."/>
            <person name="Larimer F.W."/>
            <person name="Land M.L."/>
            <person name="Hauser L."/>
            <person name="Kyrpides N."/>
            <person name="Mikhailova N."/>
            <person name="Richardson P.P."/>
            <person name="Janssen P.H."/>
            <person name="de Vos W.M."/>
            <person name="Smidt H."/>
        </authorList>
    </citation>
    <scope>NUCLEOTIDE SEQUENCE [LARGE SCALE GENOMIC DNA]</scope>
    <source>
        <strain evidence="9">DSM 11246 / JCM 15787 / PB90-1</strain>
    </source>
</reference>
<keyword evidence="9" id="KW-1185">Reference proteome</keyword>
<dbReference type="GO" id="GO:0017004">
    <property type="term" value="P:cytochrome complex assembly"/>
    <property type="evidence" value="ECO:0007669"/>
    <property type="project" value="UniProtKB-KW"/>
</dbReference>
<evidence type="ECO:0000259" key="7">
    <source>
        <dbReference type="Pfam" id="PF05140"/>
    </source>
</evidence>
<evidence type="ECO:0000256" key="4">
    <source>
        <dbReference type="ARBA" id="ARBA00022989"/>
    </source>
</evidence>
<dbReference type="AlphaFoldDB" id="B1ZRM8"/>
<sequence length="391" mass="43703">MRRFLSSPIALFTSLRLTVVLIVLSILLVVAATLDQVNLGLLAVQEKYLRAFIVFGRLPGTNIAVPLFPGGYLIGGLLLLNLIAAHVYRFRFSWRSAGVQLTHAGLILLLFGELLTGLWQRESLLQLREGETRRYMEDFQRNELVIIDTSGEKTDRVVSIPEALLVGRGAIQDPALPFQLRVTDYAPNAELQMRSQSPHAPPSPATAGVGPRIAVQRLKQVSKSDERRVPAAFVEITAAHSLGTWLVSPGLAEPQSFTHEGRTYQIGMRAKRYYVPYSVTLLQVTHDTYPGSDIPKNFASRVRVRSDDRRDDREVTIFMNNPLRYRGLTFYQHQMNKAEGFTGLQVVRNPSWVLPYVSSAMMGLGLAVQFGLHLIGFVRRRPAGNRRALAT</sequence>
<dbReference type="InterPro" id="IPR007816">
    <property type="entry name" value="ResB-like_domain"/>
</dbReference>
<protein>
    <recommendedName>
        <fullName evidence="7">ResB-like domain-containing protein</fullName>
    </recommendedName>
</protein>
<dbReference type="STRING" id="452637.Oter_4405"/>
<proteinExistence type="predicted"/>
<dbReference type="PANTHER" id="PTHR31566">
    <property type="entry name" value="CYTOCHROME C BIOGENESIS PROTEIN CCS1, CHLOROPLASTIC"/>
    <property type="match status" value="1"/>
</dbReference>
<name>B1ZRM8_OPITP</name>
<evidence type="ECO:0000256" key="1">
    <source>
        <dbReference type="ARBA" id="ARBA00004141"/>
    </source>
</evidence>
<feature type="transmembrane region" description="Helical" evidence="6">
    <location>
        <begin position="67"/>
        <end position="88"/>
    </location>
</feature>
<evidence type="ECO:0000313" key="8">
    <source>
        <dbReference type="EMBL" id="ACB77676.1"/>
    </source>
</evidence>
<dbReference type="RefSeq" id="WP_012377190.1">
    <property type="nucleotide sequence ID" value="NC_010571.1"/>
</dbReference>
<dbReference type="Pfam" id="PF05140">
    <property type="entry name" value="ResB"/>
    <property type="match status" value="1"/>
</dbReference>
<feature type="domain" description="ResB-like" evidence="7">
    <location>
        <begin position="264"/>
        <end position="335"/>
    </location>
</feature>
<dbReference type="EMBL" id="CP001032">
    <property type="protein sequence ID" value="ACB77676.1"/>
    <property type="molecule type" value="Genomic_DNA"/>
</dbReference>
<feature type="transmembrane region" description="Helical" evidence="6">
    <location>
        <begin position="9"/>
        <end position="34"/>
    </location>
</feature>
<feature type="transmembrane region" description="Helical" evidence="6">
    <location>
        <begin position="352"/>
        <end position="378"/>
    </location>
</feature>
<comment type="subcellular location">
    <subcellularLocation>
        <location evidence="1">Membrane</location>
        <topology evidence="1">Multi-pass membrane protein</topology>
    </subcellularLocation>
</comment>
<dbReference type="PANTHER" id="PTHR31566:SF5">
    <property type="entry name" value="RESB-LIKE DOMAIN-CONTAINING PROTEIN"/>
    <property type="match status" value="1"/>
</dbReference>
<dbReference type="OrthoDB" id="9770923at2"/>